<dbReference type="Gene3D" id="3.30.830.10">
    <property type="entry name" value="Metalloenzyme, LuxS/M16 peptidase-like"/>
    <property type="match status" value="1"/>
</dbReference>
<comment type="caution">
    <text evidence="1">The sequence shown here is derived from an EMBL/GenBank/DDBJ whole genome shotgun (WGS) entry which is preliminary data.</text>
</comment>
<protein>
    <submittedName>
        <fullName evidence="1">Uncharacterized protein</fullName>
    </submittedName>
</protein>
<dbReference type="SUPFAM" id="SSF63411">
    <property type="entry name" value="LuxS/MPP-like metallohydrolase"/>
    <property type="match status" value="1"/>
</dbReference>
<organism evidence="1 2">
    <name type="scientific">Hibiscus syriacus</name>
    <name type="common">Rose of Sharon</name>
    <dbReference type="NCBI Taxonomy" id="106335"/>
    <lineage>
        <taxon>Eukaryota</taxon>
        <taxon>Viridiplantae</taxon>
        <taxon>Streptophyta</taxon>
        <taxon>Embryophyta</taxon>
        <taxon>Tracheophyta</taxon>
        <taxon>Spermatophyta</taxon>
        <taxon>Magnoliopsida</taxon>
        <taxon>eudicotyledons</taxon>
        <taxon>Gunneridae</taxon>
        <taxon>Pentapetalae</taxon>
        <taxon>rosids</taxon>
        <taxon>malvids</taxon>
        <taxon>Malvales</taxon>
        <taxon>Malvaceae</taxon>
        <taxon>Malvoideae</taxon>
        <taxon>Hibiscus</taxon>
    </lineage>
</organism>
<dbReference type="EMBL" id="VEPZ02001075">
    <property type="protein sequence ID" value="KAE8695753.1"/>
    <property type="molecule type" value="Genomic_DNA"/>
</dbReference>
<dbReference type="GO" id="GO:0046872">
    <property type="term" value="F:metal ion binding"/>
    <property type="evidence" value="ECO:0007669"/>
    <property type="project" value="InterPro"/>
</dbReference>
<gene>
    <name evidence="1" type="ORF">F3Y22_tig00110691pilonHSYRG00069</name>
</gene>
<evidence type="ECO:0000313" key="2">
    <source>
        <dbReference type="Proteomes" id="UP000436088"/>
    </source>
</evidence>
<dbReference type="InterPro" id="IPR011249">
    <property type="entry name" value="Metalloenz_LuxS/M16"/>
</dbReference>
<evidence type="ECO:0000313" key="1">
    <source>
        <dbReference type="EMBL" id="KAE8695753.1"/>
    </source>
</evidence>
<name>A0A6A2ZVJ3_HIBSY</name>
<dbReference type="Proteomes" id="UP000436088">
    <property type="component" value="Unassembled WGS sequence"/>
</dbReference>
<proteinExistence type="predicted"/>
<dbReference type="AlphaFoldDB" id="A0A6A2ZVJ3"/>
<accession>A0A6A2ZVJ3</accession>
<reference evidence="1" key="1">
    <citation type="submission" date="2019-09" db="EMBL/GenBank/DDBJ databases">
        <title>Draft genome information of white flower Hibiscus syriacus.</title>
        <authorList>
            <person name="Kim Y.-M."/>
        </authorList>
    </citation>
    <scope>NUCLEOTIDE SEQUENCE [LARGE SCALE GENOMIC DNA]</scope>
    <source>
        <strain evidence="1">YM2019G1</strain>
    </source>
</reference>
<keyword evidence="2" id="KW-1185">Reference proteome</keyword>
<sequence>MSAITNLVCRVSEDELIRARNKSSLMLHTDGPSPIAEDIGCQLLKYGWRILYAELFAWISAVDRSTFKGVANRFVYDRVGGAFIQGG</sequence>